<feature type="compositionally biased region" description="Acidic residues" evidence="5">
    <location>
        <begin position="90"/>
        <end position="100"/>
    </location>
</feature>
<dbReference type="AlphaFoldDB" id="M7SJJ4"/>
<proteinExistence type="predicted"/>
<dbReference type="PANTHER" id="PTHR46754">
    <property type="entry name" value="MKI67 FHA DOMAIN-INTERACTING NUCLEOLAR PHOSPHOPROTEIN"/>
    <property type="match status" value="1"/>
</dbReference>
<feature type="compositionally biased region" description="Basic and acidic residues" evidence="5">
    <location>
        <begin position="70"/>
        <end position="89"/>
    </location>
</feature>
<dbReference type="GO" id="GO:0003723">
    <property type="term" value="F:RNA binding"/>
    <property type="evidence" value="ECO:0007669"/>
    <property type="project" value="UniProtKB-UniRule"/>
</dbReference>
<protein>
    <submittedName>
        <fullName evidence="7">Putative ribosomal biogenesis protein gar2 protein</fullName>
    </submittedName>
</protein>
<evidence type="ECO:0000313" key="7">
    <source>
        <dbReference type="EMBL" id="EMR66514.1"/>
    </source>
</evidence>
<feature type="compositionally biased region" description="Basic and acidic residues" evidence="5">
    <location>
        <begin position="354"/>
        <end position="366"/>
    </location>
</feature>
<dbReference type="OrthoDB" id="21467at2759"/>
<dbReference type="HOGENOM" id="CLU_025741_5_2_1"/>
<dbReference type="Proteomes" id="UP000012174">
    <property type="component" value="Unassembled WGS sequence"/>
</dbReference>
<dbReference type="InterPro" id="IPR000504">
    <property type="entry name" value="RRM_dom"/>
</dbReference>
<evidence type="ECO:0000256" key="1">
    <source>
        <dbReference type="ARBA" id="ARBA00004604"/>
    </source>
</evidence>
<dbReference type="EMBL" id="KB706639">
    <property type="protein sequence ID" value="EMR66514.1"/>
    <property type="molecule type" value="Genomic_DNA"/>
</dbReference>
<dbReference type="STRING" id="1287681.M7SJJ4"/>
<comment type="subcellular location">
    <subcellularLocation>
        <location evidence="1">Nucleus</location>
        <location evidence="1">Nucleolus</location>
    </subcellularLocation>
</comment>
<dbReference type="PROSITE" id="PS50102">
    <property type="entry name" value="RRM"/>
    <property type="match status" value="1"/>
</dbReference>
<keyword evidence="8" id="KW-1185">Reference proteome</keyword>
<feature type="domain" description="RRM" evidence="6">
    <location>
        <begin position="167"/>
        <end position="245"/>
    </location>
</feature>
<evidence type="ECO:0000256" key="3">
    <source>
        <dbReference type="ARBA" id="ARBA00023242"/>
    </source>
</evidence>
<dbReference type="GO" id="GO:0005730">
    <property type="term" value="C:nucleolus"/>
    <property type="evidence" value="ECO:0007669"/>
    <property type="project" value="UniProtKB-SubCell"/>
</dbReference>
<feature type="compositionally biased region" description="Basic residues" evidence="5">
    <location>
        <begin position="370"/>
        <end position="384"/>
    </location>
</feature>
<feature type="compositionally biased region" description="Basic residues" evidence="5">
    <location>
        <begin position="1"/>
        <end position="11"/>
    </location>
</feature>
<sequence length="384" mass="42160">MAPITRNKKAKASSDAPANPVSKAKVATPATKRKAVDDASPVSSKKPKAVKETQVKQPTISKDGLLPTKKSKDTKSTKASKEKKNKPEENVDEDSEPPVADDDHPFSDDDEDDEAKALAEIVDSDNEDSAADAGDKSLFKPGQDVGEVPKPSEASKQVSNASNGESGVLYIGHVPHGFYEYEMRQYFSQFGKILRLRLSRSKRTGASKHFAFLEFEDSAVAEVVRKTMDNYLLFGHILKCKLIPQAQVHENLWKGANKRFKKVPRNKLVGNDLKKPLTESDWTKRISREEQRRSSRAKKLLDMGYEFEAPKLKEATEVSKDNAALEASDEAPKAVDALLANIAAAEEAANGDLVVKDSPEDSKQEGPKSTNKKTKKSKAKKAKA</sequence>
<reference evidence="8" key="1">
    <citation type="journal article" date="2013" name="Genome Announc.">
        <title>Draft genome sequence of the grapevine dieback fungus Eutypa lata UCR-EL1.</title>
        <authorList>
            <person name="Blanco-Ulate B."/>
            <person name="Rolshausen P.E."/>
            <person name="Cantu D."/>
        </authorList>
    </citation>
    <scope>NUCLEOTIDE SEQUENCE [LARGE SCALE GENOMIC DNA]</scope>
    <source>
        <strain evidence="8">UCR-EL1</strain>
    </source>
</reference>
<feature type="region of interest" description="Disordered" evidence="5">
    <location>
        <begin position="1"/>
        <end position="160"/>
    </location>
</feature>
<dbReference type="InterPro" id="IPR035979">
    <property type="entry name" value="RBD_domain_sf"/>
</dbReference>
<name>M7SJJ4_EUTLA</name>
<dbReference type="Pfam" id="PF00076">
    <property type="entry name" value="RRM_1"/>
    <property type="match status" value="1"/>
</dbReference>
<dbReference type="KEGG" id="ela:UCREL1_6496"/>
<keyword evidence="3" id="KW-0539">Nucleus</keyword>
<gene>
    <name evidence="7" type="ORF">UCREL1_6496</name>
</gene>
<evidence type="ECO:0000256" key="4">
    <source>
        <dbReference type="PROSITE-ProRule" id="PRU00176"/>
    </source>
</evidence>
<dbReference type="SMART" id="SM00360">
    <property type="entry name" value="RRM"/>
    <property type="match status" value="1"/>
</dbReference>
<dbReference type="Gene3D" id="3.30.70.330">
    <property type="match status" value="1"/>
</dbReference>
<evidence type="ECO:0000313" key="8">
    <source>
        <dbReference type="Proteomes" id="UP000012174"/>
    </source>
</evidence>
<accession>M7SJJ4</accession>
<feature type="region of interest" description="Disordered" evidence="5">
    <location>
        <begin position="348"/>
        <end position="384"/>
    </location>
</feature>
<dbReference type="OMA" id="WKGANKR"/>
<keyword evidence="2 4" id="KW-0694">RNA-binding</keyword>
<evidence type="ECO:0000256" key="5">
    <source>
        <dbReference type="SAM" id="MobiDB-lite"/>
    </source>
</evidence>
<evidence type="ECO:0000256" key="2">
    <source>
        <dbReference type="ARBA" id="ARBA00022884"/>
    </source>
</evidence>
<dbReference type="InterPro" id="IPR012677">
    <property type="entry name" value="Nucleotide-bd_a/b_plait_sf"/>
</dbReference>
<dbReference type="CDD" id="cd12307">
    <property type="entry name" value="RRM_NIFK_like"/>
    <property type="match status" value="1"/>
</dbReference>
<organism evidence="7 8">
    <name type="scientific">Eutypa lata (strain UCR-EL1)</name>
    <name type="common">Grapevine dieback disease fungus</name>
    <name type="synonym">Eutypa armeniacae</name>
    <dbReference type="NCBI Taxonomy" id="1287681"/>
    <lineage>
        <taxon>Eukaryota</taxon>
        <taxon>Fungi</taxon>
        <taxon>Dikarya</taxon>
        <taxon>Ascomycota</taxon>
        <taxon>Pezizomycotina</taxon>
        <taxon>Sordariomycetes</taxon>
        <taxon>Xylariomycetidae</taxon>
        <taxon>Xylariales</taxon>
        <taxon>Diatrypaceae</taxon>
        <taxon>Eutypa</taxon>
    </lineage>
</organism>
<dbReference type="eggNOG" id="KOG4208">
    <property type="taxonomic scope" value="Eukaryota"/>
</dbReference>
<dbReference type="SUPFAM" id="SSF54928">
    <property type="entry name" value="RNA-binding domain, RBD"/>
    <property type="match status" value="1"/>
</dbReference>
<evidence type="ECO:0000259" key="6">
    <source>
        <dbReference type="PROSITE" id="PS50102"/>
    </source>
</evidence>